<feature type="region of interest" description="Disordered" evidence="1">
    <location>
        <begin position="1"/>
        <end position="35"/>
    </location>
</feature>
<evidence type="ECO:0008006" key="4">
    <source>
        <dbReference type="Google" id="ProtNLM"/>
    </source>
</evidence>
<organism evidence="2 3">
    <name type="scientific">Mikania micrantha</name>
    <name type="common">bitter vine</name>
    <dbReference type="NCBI Taxonomy" id="192012"/>
    <lineage>
        <taxon>Eukaryota</taxon>
        <taxon>Viridiplantae</taxon>
        <taxon>Streptophyta</taxon>
        <taxon>Embryophyta</taxon>
        <taxon>Tracheophyta</taxon>
        <taxon>Spermatophyta</taxon>
        <taxon>Magnoliopsida</taxon>
        <taxon>eudicotyledons</taxon>
        <taxon>Gunneridae</taxon>
        <taxon>Pentapetalae</taxon>
        <taxon>asterids</taxon>
        <taxon>campanulids</taxon>
        <taxon>Asterales</taxon>
        <taxon>Asteraceae</taxon>
        <taxon>Asteroideae</taxon>
        <taxon>Heliantheae alliance</taxon>
        <taxon>Eupatorieae</taxon>
        <taxon>Mikania</taxon>
    </lineage>
</organism>
<dbReference type="Proteomes" id="UP000326396">
    <property type="component" value="Linkage Group LG5"/>
</dbReference>
<accession>A0A5N6MLI7</accession>
<dbReference type="PANTHER" id="PTHR47718:SF12">
    <property type="entry name" value="PROTEIN FAR1-RELATED SEQUENCE"/>
    <property type="match status" value="1"/>
</dbReference>
<proteinExistence type="predicted"/>
<sequence>MDLSLIAETDASNNNDVCGMDSRNHHKPKNPIDDLNENQIQQPNIFYKEDANYLHVQNQVDNIDEDSVCSTLDESPNGTRYWTPIVHGDIRPIIGSVFDRWDDVINIRSNFKVTDCKARIKLRVIKESSKYELYDFVEKHNHGLINADNLDLSRKRRKLNFADQEYITKCRLANVGPNKAHRLQVALKGGHHMVRGTKTDFKNFGRDVYNYIGNRDAQMFVDRMSERSQHLTNHTFEFHTLKASNAQLCQCGPCGLCDLRWASTML</sequence>
<evidence type="ECO:0000313" key="3">
    <source>
        <dbReference type="Proteomes" id="UP000326396"/>
    </source>
</evidence>
<name>A0A5N6MLI7_9ASTR</name>
<dbReference type="OrthoDB" id="2428360at2759"/>
<protein>
    <recommendedName>
        <fullName evidence="4">Protein FAR1-RELATED SEQUENCE</fullName>
    </recommendedName>
</protein>
<comment type="caution">
    <text evidence="2">The sequence shown here is derived from an EMBL/GenBank/DDBJ whole genome shotgun (WGS) entry which is preliminary data.</text>
</comment>
<dbReference type="AlphaFoldDB" id="A0A5N6MLI7"/>
<keyword evidence="3" id="KW-1185">Reference proteome</keyword>
<dbReference type="PANTHER" id="PTHR47718">
    <property type="entry name" value="OS01G0519700 PROTEIN"/>
    <property type="match status" value="1"/>
</dbReference>
<evidence type="ECO:0000313" key="2">
    <source>
        <dbReference type="EMBL" id="KAD3640978.1"/>
    </source>
</evidence>
<dbReference type="EMBL" id="SZYD01000015">
    <property type="protein sequence ID" value="KAD3640978.1"/>
    <property type="molecule type" value="Genomic_DNA"/>
</dbReference>
<evidence type="ECO:0000256" key="1">
    <source>
        <dbReference type="SAM" id="MobiDB-lite"/>
    </source>
</evidence>
<gene>
    <name evidence="2" type="ORF">E3N88_30201</name>
</gene>
<reference evidence="2 3" key="1">
    <citation type="submission" date="2019-05" db="EMBL/GenBank/DDBJ databases">
        <title>Mikania micrantha, genome provides insights into the molecular mechanism of rapid growth.</title>
        <authorList>
            <person name="Liu B."/>
        </authorList>
    </citation>
    <scope>NUCLEOTIDE SEQUENCE [LARGE SCALE GENOMIC DNA]</scope>
    <source>
        <strain evidence="2">NLD-2019</strain>
        <tissue evidence="2">Leaf</tissue>
    </source>
</reference>